<evidence type="ECO:0000313" key="2">
    <source>
        <dbReference type="EMBL" id="ERJ94493.1"/>
    </source>
</evidence>
<dbReference type="RefSeq" id="WP_021685999.1">
    <property type="nucleotide sequence ID" value="NZ_KI260552.1"/>
</dbReference>
<proteinExistence type="predicted"/>
<name>A0ABN0P276_TRELE</name>
<keyword evidence="3" id="KW-1185">Reference proteome</keyword>
<feature type="domain" description="Glycosyl transferase family 25" evidence="1">
    <location>
        <begin position="10"/>
        <end position="186"/>
    </location>
</feature>
<dbReference type="EMBL" id="AWVH01000002">
    <property type="protein sequence ID" value="ERJ94493.1"/>
    <property type="molecule type" value="Genomic_DNA"/>
</dbReference>
<reference evidence="2 3" key="1">
    <citation type="submission" date="2013-08" db="EMBL/GenBank/DDBJ databases">
        <authorList>
            <person name="Weinstock G."/>
            <person name="Sodergren E."/>
            <person name="Wylie T."/>
            <person name="Fulton L."/>
            <person name="Fulton R."/>
            <person name="Fronick C."/>
            <person name="O'Laughlin M."/>
            <person name="Godfrey J."/>
            <person name="Miner T."/>
            <person name="Herter B."/>
            <person name="Appelbaum E."/>
            <person name="Cordes M."/>
            <person name="Lek S."/>
            <person name="Wollam A."/>
            <person name="Pepin K.H."/>
            <person name="Palsikar V.B."/>
            <person name="Mitreva M."/>
            <person name="Wilson R.K."/>
        </authorList>
    </citation>
    <scope>NUCLEOTIDE SEQUENCE [LARGE SCALE GENOMIC DNA]</scope>
    <source>
        <strain evidence="2 3">ATCC 700332</strain>
    </source>
</reference>
<dbReference type="Pfam" id="PF01755">
    <property type="entry name" value="Glyco_transf_25"/>
    <property type="match status" value="1"/>
</dbReference>
<comment type="caution">
    <text evidence="2">The sequence shown here is derived from an EMBL/GenBank/DDBJ whole genome shotgun (WGS) entry which is preliminary data.</text>
</comment>
<gene>
    <name evidence="2" type="ORF">HMPREF9193_00026</name>
</gene>
<dbReference type="InterPro" id="IPR002654">
    <property type="entry name" value="Glyco_trans_25"/>
</dbReference>
<accession>A0ABN0P276</accession>
<evidence type="ECO:0000313" key="3">
    <source>
        <dbReference type="Proteomes" id="UP000016649"/>
    </source>
</evidence>
<evidence type="ECO:0000259" key="1">
    <source>
        <dbReference type="Pfam" id="PF01755"/>
    </source>
</evidence>
<sequence length="267" mass="30359">MNAQVNRDISIFVISLPQAKERRSFMKRQLENLHLHFEFIDAFIGKEYTDNPAYYNEKKALKAEGRKLTAGEIGCALSHNAVYRLIVERSLPYALILEDDAIISSDLPVLLQALIPHLCGKNIITLERCDIYKKSSAIPLVKGYSLVSPRFIKEGSIAQAAGYLITGEAAAAIQHINCPVYFPADNWGYYKKYVFFFGLIPSQTCIRQNTDFKSSTLMNNGKRNFTSNGICTYIKHGFFTYTFIGRIIYKILHPLYIKLKDYKTASK</sequence>
<dbReference type="Proteomes" id="UP000016649">
    <property type="component" value="Unassembled WGS sequence"/>
</dbReference>
<organism evidence="2 3">
    <name type="scientific">Treponema lecithinolyticum ATCC 700332</name>
    <dbReference type="NCBI Taxonomy" id="1321815"/>
    <lineage>
        <taxon>Bacteria</taxon>
        <taxon>Pseudomonadati</taxon>
        <taxon>Spirochaetota</taxon>
        <taxon>Spirochaetia</taxon>
        <taxon>Spirochaetales</taxon>
        <taxon>Treponemataceae</taxon>
        <taxon>Treponema</taxon>
    </lineage>
</organism>
<protein>
    <submittedName>
        <fullName evidence="2">LPS glycosyltransferase</fullName>
    </submittedName>
</protein>
<dbReference type="CDD" id="cd06532">
    <property type="entry name" value="Glyco_transf_25"/>
    <property type="match status" value="1"/>
</dbReference>